<dbReference type="InterPro" id="IPR057634">
    <property type="entry name" value="PAH_ZNF598/HEL2"/>
</dbReference>
<feature type="region of interest" description="Disordered" evidence="13">
    <location>
        <begin position="723"/>
        <end position="755"/>
    </location>
</feature>
<dbReference type="PROSITE" id="PS50089">
    <property type="entry name" value="ZF_RING_2"/>
    <property type="match status" value="1"/>
</dbReference>
<keyword evidence="16" id="KW-1185">Reference proteome</keyword>
<dbReference type="InterPro" id="IPR041888">
    <property type="entry name" value="RING-HC_ZNF598/HEL2"/>
</dbReference>
<comment type="similarity">
    <text evidence="11">Belongs to the ZNF598/HEL2 family.</text>
</comment>
<feature type="compositionally biased region" description="Basic and acidic residues" evidence="13">
    <location>
        <begin position="723"/>
        <end position="739"/>
    </location>
</feature>
<feature type="compositionally biased region" description="Polar residues" evidence="13">
    <location>
        <begin position="680"/>
        <end position="699"/>
    </location>
</feature>
<dbReference type="EMBL" id="CM002872">
    <property type="protein sequence ID" value="KFK37470.1"/>
    <property type="molecule type" value="Genomic_DNA"/>
</dbReference>
<feature type="compositionally biased region" description="Polar residues" evidence="13">
    <location>
        <begin position="648"/>
        <end position="659"/>
    </location>
</feature>
<evidence type="ECO:0000256" key="3">
    <source>
        <dbReference type="ARBA" id="ARBA00004906"/>
    </source>
</evidence>
<dbReference type="GO" id="GO:0016567">
    <property type="term" value="P:protein ubiquitination"/>
    <property type="evidence" value="ECO:0007669"/>
    <property type="project" value="EnsemblPlants"/>
</dbReference>
<dbReference type="InterPro" id="IPR001841">
    <property type="entry name" value="Znf_RING"/>
</dbReference>
<reference evidence="16" key="1">
    <citation type="journal article" date="2015" name="Nat. Plants">
        <title>Genome expansion of Arabis alpina linked with retrotransposition and reduced symmetric DNA methylation.</title>
        <authorList>
            <person name="Willing E.M."/>
            <person name="Rawat V."/>
            <person name="Mandakova T."/>
            <person name="Maumus F."/>
            <person name="James G.V."/>
            <person name="Nordstroem K.J."/>
            <person name="Becker C."/>
            <person name="Warthmann N."/>
            <person name="Chica C."/>
            <person name="Szarzynska B."/>
            <person name="Zytnicki M."/>
            <person name="Albani M.C."/>
            <person name="Kiefer C."/>
            <person name="Bergonzi S."/>
            <person name="Castaings L."/>
            <person name="Mateos J.L."/>
            <person name="Berns M.C."/>
            <person name="Bujdoso N."/>
            <person name="Piofczyk T."/>
            <person name="de Lorenzo L."/>
            <person name="Barrero-Sicilia C."/>
            <person name="Mateos I."/>
            <person name="Piednoel M."/>
            <person name="Hagmann J."/>
            <person name="Chen-Min-Tao R."/>
            <person name="Iglesias-Fernandez R."/>
            <person name="Schuster S.C."/>
            <person name="Alonso-Blanco C."/>
            <person name="Roudier F."/>
            <person name="Carbonero P."/>
            <person name="Paz-Ares J."/>
            <person name="Davis S.J."/>
            <person name="Pecinka A."/>
            <person name="Quesneville H."/>
            <person name="Colot V."/>
            <person name="Lysak M.A."/>
            <person name="Weigel D."/>
            <person name="Coupland G."/>
            <person name="Schneeberger K."/>
        </authorList>
    </citation>
    <scope>NUCLEOTIDE SEQUENCE [LARGE SCALE GENOMIC DNA]</scope>
    <source>
        <strain evidence="16">cv. Pajares</strain>
    </source>
</reference>
<dbReference type="Proteomes" id="UP000029120">
    <property type="component" value="Chromosome 4"/>
</dbReference>
<feature type="compositionally biased region" description="Polar residues" evidence="13">
    <location>
        <begin position="474"/>
        <end position="485"/>
    </location>
</feature>
<dbReference type="SMART" id="SM00355">
    <property type="entry name" value="ZnF_C2H2"/>
    <property type="match status" value="4"/>
</dbReference>
<evidence type="ECO:0000313" key="15">
    <source>
        <dbReference type="EMBL" id="KFK37470.1"/>
    </source>
</evidence>
<proteinExistence type="inferred from homology"/>
<sequence>MEESCAVCAENLEWVAYGSCGHREVCSTCVVRLRFIFGDRRCCICKTECPLVFVTKALGDETKTISDFTSFPLVVKEGSVWYHEETKVIFDDLNQYTRVKEMCRLSCTLCDKTKKSQGSKHRLRFKSVEHLKEHLNHQHKLHMCGLCLVGRKVFICEQKLFTKEQLNQHVSSGDSEVDGSESERGGFTGHPMCEFCKSPFYGGNELYNHMSREHYTCHICQRLKPGQYEYYGNYDDLEIHFRSDHFLCEDESCLAKKFVVFQIEDELKRHNSIDHGGRMSRSQQNAALQIQAGFQYQNSRRRRGRLSRRETNTAFLESQASNAINDGYPLLQPMRSSGGSRLGESSFPPLSVQANRGQARVRQNSESLRSNSMAAHLRHQTNRSGSAGSSQALPALNRAPTQGSITSSASAQFQSRHHGRVETTRTLPSAVPQDVRNELTAVSGGSSGSSMNSGNAKRNHYSSSNPKMSETRSLEQPSHSGSTPVSAVKNRKASSSASAKPLNIQETQGVSDVQSANMSSVEKSAKALNIQEPQGISDVQSVNKSLVEKIRTSLGDNEELFKAFKDTSGKYRHGSIDAKTYLEHVKGYGLSHLVLDMARLCPDPKRQKDLFDTHNACSRKGNDTVQSSSEAKESCGLKKNKGKAVKVESSSDSVGVKLQSSEKSHDEDKDAYRSDKGKTKVTTLVDSSSTGVGLSNTGKQCKKTSKFHRARLGEKSMAAVLDLKKSNLEPEPESKKDNSKSTQNSTTTSAMPLRGAWRKGTAVLFS</sequence>
<evidence type="ECO:0000259" key="14">
    <source>
        <dbReference type="PROSITE" id="PS50089"/>
    </source>
</evidence>
<dbReference type="eggNOG" id="KOG2231">
    <property type="taxonomic scope" value="Eukaryota"/>
</dbReference>
<feature type="region of interest" description="Disordered" evidence="13">
    <location>
        <begin position="326"/>
        <end position="518"/>
    </location>
</feature>
<comment type="pathway">
    <text evidence="3">Protein modification; protein ubiquitination.</text>
</comment>
<gene>
    <name evidence="15" type="ordered locus">AALP_Aa4g261000</name>
</gene>
<dbReference type="Pfam" id="PF25447">
    <property type="entry name" value="RING_ZNF598"/>
    <property type="match status" value="1"/>
</dbReference>
<feature type="compositionally biased region" description="Polar residues" evidence="13">
    <location>
        <begin position="399"/>
        <end position="414"/>
    </location>
</feature>
<dbReference type="CDD" id="cd16615">
    <property type="entry name" value="RING-HC_ZNF598"/>
    <property type="match status" value="1"/>
</dbReference>
<comment type="subcellular location">
    <subcellularLocation>
        <location evidence="2">Cytoplasm</location>
    </subcellularLocation>
</comment>
<keyword evidence="5" id="KW-0963">Cytoplasm</keyword>
<feature type="compositionally biased region" description="Low complexity" evidence="13">
    <location>
        <begin position="740"/>
        <end position="749"/>
    </location>
</feature>
<organism evidence="15 16">
    <name type="scientific">Arabis alpina</name>
    <name type="common">Alpine rock-cress</name>
    <dbReference type="NCBI Taxonomy" id="50452"/>
    <lineage>
        <taxon>Eukaryota</taxon>
        <taxon>Viridiplantae</taxon>
        <taxon>Streptophyta</taxon>
        <taxon>Embryophyta</taxon>
        <taxon>Tracheophyta</taxon>
        <taxon>Spermatophyta</taxon>
        <taxon>Magnoliopsida</taxon>
        <taxon>eudicotyledons</taxon>
        <taxon>Gunneridae</taxon>
        <taxon>Pentapetalae</taxon>
        <taxon>rosids</taxon>
        <taxon>malvids</taxon>
        <taxon>Brassicales</taxon>
        <taxon>Brassicaceae</taxon>
        <taxon>Arabideae</taxon>
        <taxon>Arabis</taxon>
    </lineage>
</organism>
<dbReference type="GO" id="GO:0061630">
    <property type="term" value="F:ubiquitin protein ligase activity"/>
    <property type="evidence" value="ECO:0007669"/>
    <property type="project" value="UniProtKB-EC"/>
</dbReference>
<dbReference type="Gramene" id="KFK37470">
    <property type="protein sequence ID" value="KFK37470"/>
    <property type="gene ID" value="AALP_AA4G261000"/>
</dbReference>
<name>A0A087H5R8_ARAAL</name>
<dbReference type="Pfam" id="PF23202">
    <property type="entry name" value="PAH_ZNF598"/>
    <property type="match status" value="1"/>
</dbReference>
<dbReference type="GO" id="GO:0072344">
    <property type="term" value="P:rescue of stalled ribosome"/>
    <property type="evidence" value="ECO:0007669"/>
    <property type="project" value="InterPro"/>
</dbReference>
<dbReference type="GO" id="GO:0043022">
    <property type="term" value="F:ribosome binding"/>
    <property type="evidence" value="ECO:0007669"/>
    <property type="project" value="TreeGrafter"/>
</dbReference>
<evidence type="ECO:0000313" key="16">
    <source>
        <dbReference type="Proteomes" id="UP000029120"/>
    </source>
</evidence>
<comment type="catalytic activity">
    <reaction evidence="1">
        <text>S-ubiquitinyl-[E2 ubiquitin-conjugating enzyme]-L-cysteine + [acceptor protein]-L-lysine = [E2 ubiquitin-conjugating enzyme]-L-cysteine + N(6)-ubiquitinyl-[acceptor protein]-L-lysine.</text>
        <dbReference type="EC" id="2.3.2.27"/>
    </reaction>
</comment>
<dbReference type="InterPro" id="IPR056437">
    <property type="entry name" value="Znf-C2H2_ZNF598/HEL2"/>
</dbReference>
<dbReference type="PANTHER" id="PTHR22938:SF9">
    <property type="entry name" value="RING-TYPE E3 UBIQUITIN TRANSFERASE"/>
    <property type="match status" value="1"/>
</dbReference>
<protein>
    <recommendedName>
        <fullName evidence="4">RING-type E3 ubiquitin transferase</fullName>
        <ecNumber evidence="4">2.3.2.27</ecNumber>
    </recommendedName>
</protein>
<feature type="compositionally biased region" description="Low complexity" evidence="13">
    <location>
        <begin position="335"/>
        <end position="346"/>
    </location>
</feature>
<dbReference type="GO" id="GO:0005737">
    <property type="term" value="C:cytoplasm"/>
    <property type="evidence" value="ECO:0007669"/>
    <property type="project" value="UniProtKB-SubCell"/>
</dbReference>
<evidence type="ECO:0000256" key="8">
    <source>
        <dbReference type="ARBA" id="ARBA00022723"/>
    </source>
</evidence>
<keyword evidence="8" id="KW-0479">Metal-binding</keyword>
<keyword evidence="10" id="KW-0862">Zinc</keyword>
<evidence type="ECO:0000256" key="10">
    <source>
        <dbReference type="ARBA" id="ARBA00022833"/>
    </source>
</evidence>
<feature type="compositionally biased region" description="Polar residues" evidence="13">
    <location>
        <begin position="352"/>
        <end position="373"/>
    </location>
</feature>
<feature type="compositionally biased region" description="Polar residues" evidence="13">
    <location>
        <begin position="382"/>
        <end position="392"/>
    </location>
</feature>
<evidence type="ECO:0000256" key="6">
    <source>
        <dbReference type="ARBA" id="ARBA00022553"/>
    </source>
</evidence>
<feature type="domain" description="RING-type" evidence="14">
    <location>
        <begin position="5"/>
        <end position="46"/>
    </location>
</feature>
<evidence type="ECO:0000256" key="11">
    <source>
        <dbReference type="ARBA" id="ARBA00035113"/>
    </source>
</evidence>
<keyword evidence="9 12" id="KW-0863">Zinc-finger</keyword>
<feature type="region of interest" description="Disordered" evidence="13">
    <location>
        <begin position="646"/>
        <end position="702"/>
    </location>
</feature>
<dbReference type="OrthoDB" id="3838338at2759"/>
<evidence type="ECO:0000256" key="7">
    <source>
        <dbReference type="ARBA" id="ARBA00022679"/>
    </source>
</evidence>
<evidence type="ECO:0000256" key="5">
    <source>
        <dbReference type="ARBA" id="ARBA00022490"/>
    </source>
</evidence>
<dbReference type="GO" id="GO:0009413">
    <property type="term" value="P:response to flooding"/>
    <property type="evidence" value="ECO:0007669"/>
    <property type="project" value="EnsemblPlants"/>
</dbReference>
<evidence type="ECO:0000256" key="1">
    <source>
        <dbReference type="ARBA" id="ARBA00000900"/>
    </source>
</evidence>
<dbReference type="Pfam" id="PF23230">
    <property type="entry name" value="zf-C2H2_13"/>
    <property type="match status" value="1"/>
</dbReference>
<accession>A0A087H5R8</accession>
<dbReference type="InterPro" id="IPR013087">
    <property type="entry name" value="Znf_C2H2_type"/>
</dbReference>
<dbReference type="EC" id="2.3.2.27" evidence="4"/>
<feature type="compositionally biased region" description="Basic and acidic residues" evidence="13">
    <location>
        <begin position="660"/>
        <end position="678"/>
    </location>
</feature>
<evidence type="ECO:0000256" key="9">
    <source>
        <dbReference type="ARBA" id="ARBA00022771"/>
    </source>
</evidence>
<dbReference type="GO" id="GO:0008270">
    <property type="term" value="F:zinc ion binding"/>
    <property type="evidence" value="ECO:0007669"/>
    <property type="project" value="UniProtKB-KW"/>
</dbReference>
<evidence type="ECO:0000256" key="13">
    <source>
        <dbReference type="SAM" id="MobiDB-lite"/>
    </source>
</evidence>
<dbReference type="GO" id="GO:0005634">
    <property type="term" value="C:nucleus"/>
    <property type="evidence" value="ECO:0007669"/>
    <property type="project" value="EnsemblPlants"/>
</dbReference>
<dbReference type="PANTHER" id="PTHR22938">
    <property type="entry name" value="ZINC FINGER PROTEIN 598"/>
    <property type="match status" value="1"/>
</dbReference>
<dbReference type="InterPro" id="IPR044288">
    <property type="entry name" value="ZNF598/HEL2"/>
</dbReference>
<dbReference type="OMA" id="DARNEHT"/>
<keyword evidence="7" id="KW-0808">Transferase</keyword>
<keyword evidence="6" id="KW-0597">Phosphoprotein</keyword>
<evidence type="ECO:0000256" key="12">
    <source>
        <dbReference type="PROSITE-ProRule" id="PRU00175"/>
    </source>
</evidence>
<evidence type="ECO:0000256" key="4">
    <source>
        <dbReference type="ARBA" id="ARBA00012483"/>
    </source>
</evidence>
<evidence type="ECO:0000256" key="2">
    <source>
        <dbReference type="ARBA" id="ARBA00004496"/>
    </source>
</evidence>
<feature type="compositionally biased region" description="Polar residues" evidence="13">
    <location>
        <begin position="504"/>
        <end position="518"/>
    </location>
</feature>
<dbReference type="AlphaFoldDB" id="A0A087H5R8"/>